<sequence>MGGDTYFRQTINWFYGDDAYLQRNVPPELGKKHVNELLGRHPWHPYDPELPQNHPCAEANALFAQCMGHPDNAELEMHMKHVTCYHPMKVDLMKCLVREKKRLRESTQVLPSSGTEESK</sequence>
<proteinExistence type="predicted"/>
<protein>
    <submittedName>
        <fullName evidence="1">Uncharacterized protein</fullName>
    </submittedName>
</protein>
<evidence type="ECO:0000313" key="1">
    <source>
        <dbReference type="EMBL" id="CUI14146.1"/>
    </source>
</evidence>
<dbReference type="EMBL" id="CYKH01000544">
    <property type="protein sequence ID" value="CUI14146.1"/>
    <property type="molecule type" value="Genomic_DNA"/>
</dbReference>
<evidence type="ECO:0000313" key="2">
    <source>
        <dbReference type="Proteomes" id="UP000051952"/>
    </source>
</evidence>
<dbReference type="VEuPathDB" id="TriTrypDB:BSAL_71175"/>
<dbReference type="OMA" id="MKHVTCY"/>
<gene>
    <name evidence="1" type="ORF">BSAL_71175</name>
</gene>
<organism evidence="1 2">
    <name type="scientific">Bodo saltans</name>
    <name type="common">Flagellated protozoan</name>
    <dbReference type="NCBI Taxonomy" id="75058"/>
    <lineage>
        <taxon>Eukaryota</taxon>
        <taxon>Discoba</taxon>
        <taxon>Euglenozoa</taxon>
        <taxon>Kinetoplastea</taxon>
        <taxon>Metakinetoplastina</taxon>
        <taxon>Eubodonida</taxon>
        <taxon>Bodonidae</taxon>
        <taxon>Bodo</taxon>
    </lineage>
</organism>
<keyword evidence="2" id="KW-1185">Reference proteome</keyword>
<accession>A0A0S4KEM4</accession>
<name>A0A0S4KEM4_BODSA</name>
<dbReference type="OrthoDB" id="276877at2759"/>
<dbReference type="Proteomes" id="UP000051952">
    <property type="component" value="Unassembled WGS sequence"/>
</dbReference>
<dbReference type="AlphaFoldDB" id="A0A0S4KEM4"/>
<reference evidence="2" key="1">
    <citation type="submission" date="2015-09" db="EMBL/GenBank/DDBJ databases">
        <authorList>
            <consortium name="Pathogen Informatics"/>
        </authorList>
    </citation>
    <scope>NUCLEOTIDE SEQUENCE [LARGE SCALE GENOMIC DNA]</scope>
    <source>
        <strain evidence="2">Lake Konstanz</strain>
    </source>
</reference>